<evidence type="ECO:0000256" key="1">
    <source>
        <dbReference type="SAM" id="Phobius"/>
    </source>
</evidence>
<sequence length="60" mass="6189">MAGLLNAVYVALVLLVTVGGLLALAFTTRDIRGESGFALDVVSALVIGLFIAVLAWTTVL</sequence>
<dbReference type="Proteomes" id="UP000075321">
    <property type="component" value="Unassembled WGS sequence"/>
</dbReference>
<organism evidence="2 3">
    <name type="scientific">Halalkalicoccus paucihalophilus</name>
    <dbReference type="NCBI Taxonomy" id="1008153"/>
    <lineage>
        <taxon>Archaea</taxon>
        <taxon>Methanobacteriati</taxon>
        <taxon>Methanobacteriota</taxon>
        <taxon>Stenosarchaea group</taxon>
        <taxon>Halobacteria</taxon>
        <taxon>Halobacteriales</taxon>
        <taxon>Halococcaceae</taxon>
        <taxon>Halalkalicoccus</taxon>
    </lineage>
</organism>
<keyword evidence="1" id="KW-1133">Transmembrane helix</keyword>
<keyword evidence="3" id="KW-1185">Reference proteome</keyword>
<dbReference type="AlphaFoldDB" id="A0A151AK38"/>
<reference evidence="2 3" key="1">
    <citation type="submission" date="2016-02" db="EMBL/GenBank/DDBJ databases">
        <title>Genome sequence of Halalkalicoccus paucihalophilus DSM 24557.</title>
        <authorList>
            <person name="Poehlein A."/>
            <person name="Daniel R."/>
        </authorList>
    </citation>
    <scope>NUCLEOTIDE SEQUENCE [LARGE SCALE GENOMIC DNA]</scope>
    <source>
        <strain evidence="2 3">DSM 24557</strain>
    </source>
</reference>
<accession>A0A151AK38</accession>
<feature type="transmembrane region" description="Helical" evidence="1">
    <location>
        <begin position="6"/>
        <end position="25"/>
    </location>
</feature>
<keyword evidence="1" id="KW-0812">Transmembrane</keyword>
<keyword evidence="1" id="KW-0472">Membrane</keyword>
<proteinExistence type="predicted"/>
<evidence type="ECO:0000313" key="2">
    <source>
        <dbReference type="EMBL" id="KYH27880.1"/>
    </source>
</evidence>
<gene>
    <name evidence="2" type="ORF">HAPAU_05550</name>
</gene>
<name>A0A151AK38_9EURY</name>
<dbReference type="OrthoDB" id="270518at2157"/>
<feature type="transmembrane region" description="Helical" evidence="1">
    <location>
        <begin position="37"/>
        <end position="59"/>
    </location>
</feature>
<comment type="caution">
    <text evidence="2">The sequence shown here is derived from an EMBL/GenBank/DDBJ whole genome shotgun (WGS) entry which is preliminary data.</text>
</comment>
<dbReference type="RefSeq" id="WP_066379186.1">
    <property type="nucleotide sequence ID" value="NZ_LTAZ01000001.1"/>
</dbReference>
<dbReference type="EMBL" id="LTAZ01000001">
    <property type="protein sequence ID" value="KYH27880.1"/>
    <property type="molecule type" value="Genomic_DNA"/>
</dbReference>
<evidence type="ECO:0000313" key="3">
    <source>
        <dbReference type="Proteomes" id="UP000075321"/>
    </source>
</evidence>
<protein>
    <submittedName>
        <fullName evidence="2">Uncharacterized protein</fullName>
    </submittedName>
</protein>